<name>A0A933MKT7_UNCT6</name>
<dbReference type="InterPro" id="IPR008323">
    <property type="entry name" value="UCP033563"/>
</dbReference>
<proteinExistence type="predicted"/>
<dbReference type="PANTHER" id="PTHR36454:SF1">
    <property type="entry name" value="DUF1015 DOMAIN-CONTAINING PROTEIN"/>
    <property type="match status" value="1"/>
</dbReference>
<comment type="caution">
    <text evidence="1">The sequence shown here is derived from an EMBL/GenBank/DDBJ whole genome shotgun (WGS) entry which is preliminary data.</text>
</comment>
<protein>
    <submittedName>
        <fullName evidence="1">DUF1015 domain-containing protein</fullName>
    </submittedName>
</protein>
<organism evidence="1 2">
    <name type="scientific">candidate division TA06 bacterium</name>
    <dbReference type="NCBI Taxonomy" id="2250710"/>
    <lineage>
        <taxon>Bacteria</taxon>
        <taxon>Bacteria division TA06</taxon>
    </lineage>
</organism>
<evidence type="ECO:0000313" key="1">
    <source>
        <dbReference type="EMBL" id="MBI4726756.1"/>
    </source>
</evidence>
<dbReference type="Proteomes" id="UP000736328">
    <property type="component" value="Unassembled WGS sequence"/>
</dbReference>
<evidence type="ECO:0000313" key="2">
    <source>
        <dbReference type="Proteomes" id="UP000736328"/>
    </source>
</evidence>
<dbReference type="PIRSF" id="PIRSF033563">
    <property type="entry name" value="UCP033563"/>
    <property type="match status" value="1"/>
</dbReference>
<reference evidence="1" key="1">
    <citation type="submission" date="2020-07" db="EMBL/GenBank/DDBJ databases">
        <title>Huge and variable diversity of episymbiotic CPR bacteria and DPANN archaea in groundwater ecosystems.</title>
        <authorList>
            <person name="He C.Y."/>
            <person name="Keren R."/>
            <person name="Whittaker M."/>
            <person name="Farag I.F."/>
            <person name="Doudna J."/>
            <person name="Cate J.H.D."/>
            <person name="Banfield J.F."/>
        </authorList>
    </citation>
    <scope>NUCLEOTIDE SEQUENCE</scope>
    <source>
        <strain evidence="1">NC_groundwater_1520_Pr4_B-0.1um_53_5</strain>
    </source>
</reference>
<accession>A0A933MKT7</accession>
<dbReference type="AlphaFoldDB" id="A0A933MKT7"/>
<gene>
    <name evidence="1" type="ORF">HY768_05980</name>
</gene>
<dbReference type="PANTHER" id="PTHR36454">
    <property type="entry name" value="LMO2823 PROTEIN"/>
    <property type="match status" value="1"/>
</dbReference>
<sequence>MAIVLPFKAVRPRKEFAKDIAAPPYDVVNSEEARELAKGNDKSYLHISRPEIDLDPKIDEHDDQVYQQGKINFEKFKTNGWLFQEEKPCFYIYKQVMGSHSQIGLVASASAEDYDKDIIKKHEHTRPDKEDDRTRHISAINANTEPVFFTYPAVPAIDSIVNDWIKKTPEYDFTSDDGVKHTLWVCDDRKIVESLKVEFSKLKYMYLADGHHRSAAAWRLWKERKAKNPKHTGKEEYNFFLTVIFPDNQMNIMAYNRVVKDLNGNSKEEFLKKIGPKFQVSENAPDVPGGNLKFSMYLDRKWHLLTAKDGSYDQNDPVKRLDASILQDNLLHPILGIENPRTDKRINFVGGIRGTKELVKLVDSGKYAAAFSLHPVNIKQLISVADSGQVMPPKSTWFEPKLRSGLFVHQY</sequence>
<dbReference type="Pfam" id="PF06245">
    <property type="entry name" value="DUF1015"/>
    <property type="match status" value="1"/>
</dbReference>
<dbReference type="EMBL" id="JACQXR010000078">
    <property type="protein sequence ID" value="MBI4726756.1"/>
    <property type="molecule type" value="Genomic_DNA"/>
</dbReference>